<dbReference type="PROSITE" id="PS50850">
    <property type="entry name" value="MFS"/>
    <property type="match status" value="1"/>
</dbReference>
<name>A0A9X2ISF5_9BACI</name>
<keyword evidence="5 6" id="KW-0472">Membrane</keyword>
<dbReference type="InterPro" id="IPR011701">
    <property type="entry name" value="MFS"/>
</dbReference>
<dbReference type="Gene3D" id="1.20.1250.20">
    <property type="entry name" value="MFS general substrate transporter like domains"/>
    <property type="match status" value="1"/>
</dbReference>
<evidence type="ECO:0000256" key="5">
    <source>
        <dbReference type="ARBA" id="ARBA00023136"/>
    </source>
</evidence>
<evidence type="ECO:0000256" key="2">
    <source>
        <dbReference type="ARBA" id="ARBA00022448"/>
    </source>
</evidence>
<dbReference type="InterPro" id="IPR020846">
    <property type="entry name" value="MFS_dom"/>
</dbReference>
<comment type="caution">
    <text evidence="8">The sequence shown here is derived from an EMBL/GenBank/DDBJ whole genome shotgun (WGS) entry which is preliminary data.</text>
</comment>
<feature type="transmembrane region" description="Helical" evidence="6">
    <location>
        <begin position="68"/>
        <end position="87"/>
    </location>
</feature>
<dbReference type="RefSeq" id="WP_251225148.1">
    <property type="nucleotide sequence ID" value="NZ_JAMBOL010000040.1"/>
</dbReference>
<proteinExistence type="predicted"/>
<feature type="transmembrane region" description="Helical" evidence="6">
    <location>
        <begin position="358"/>
        <end position="376"/>
    </location>
</feature>
<gene>
    <name evidence="8" type="ORF">M3202_20845</name>
</gene>
<dbReference type="PANTHER" id="PTHR23526">
    <property type="entry name" value="INTEGRAL MEMBRANE TRANSPORT PROTEIN-RELATED"/>
    <property type="match status" value="1"/>
</dbReference>
<comment type="subcellular location">
    <subcellularLocation>
        <location evidence="1">Cell membrane</location>
        <topology evidence="1">Multi-pass membrane protein</topology>
    </subcellularLocation>
</comment>
<feature type="transmembrane region" description="Helical" evidence="6">
    <location>
        <begin position="293"/>
        <end position="319"/>
    </location>
</feature>
<accession>A0A9X2ISF5</accession>
<dbReference type="GO" id="GO:0022857">
    <property type="term" value="F:transmembrane transporter activity"/>
    <property type="evidence" value="ECO:0007669"/>
    <property type="project" value="InterPro"/>
</dbReference>
<keyword evidence="2" id="KW-0813">Transport</keyword>
<dbReference type="InterPro" id="IPR052528">
    <property type="entry name" value="Sugar_transport-like"/>
</dbReference>
<feature type="transmembrane region" description="Helical" evidence="6">
    <location>
        <begin position="127"/>
        <end position="145"/>
    </location>
</feature>
<dbReference type="SUPFAM" id="SSF103473">
    <property type="entry name" value="MFS general substrate transporter"/>
    <property type="match status" value="1"/>
</dbReference>
<feature type="transmembrane region" description="Helical" evidence="6">
    <location>
        <begin position="331"/>
        <end position="352"/>
    </location>
</feature>
<feature type="transmembrane region" description="Helical" evidence="6">
    <location>
        <begin position="36"/>
        <end position="56"/>
    </location>
</feature>
<keyword evidence="3 6" id="KW-0812">Transmembrane</keyword>
<protein>
    <submittedName>
        <fullName evidence="8">MFS transporter</fullName>
    </submittedName>
</protein>
<reference evidence="8" key="1">
    <citation type="submission" date="2022-05" db="EMBL/GenBank/DDBJ databases">
        <title>Comparative Genomics of Spacecraft Associated Microbes.</title>
        <authorList>
            <person name="Tran M.T."/>
            <person name="Wright A."/>
            <person name="Seuylemezian A."/>
            <person name="Eisen J."/>
            <person name="Coil D."/>
        </authorList>
    </citation>
    <scope>NUCLEOTIDE SEQUENCE</scope>
    <source>
        <strain evidence="8">214.1.1</strain>
    </source>
</reference>
<dbReference type="PANTHER" id="PTHR23526:SF4">
    <property type="entry name" value="INTEGRAL MEMBRANE TRANSPORT PROTEIN"/>
    <property type="match status" value="1"/>
</dbReference>
<evidence type="ECO:0000256" key="4">
    <source>
        <dbReference type="ARBA" id="ARBA00022989"/>
    </source>
</evidence>
<feature type="transmembrane region" description="Helical" evidence="6">
    <location>
        <begin position="241"/>
        <end position="260"/>
    </location>
</feature>
<dbReference type="Proteomes" id="UP001139179">
    <property type="component" value="Unassembled WGS sequence"/>
</dbReference>
<dbReference type="EMBL" id="JAMBOL010000040">
    <property type="protein sequence ID" value="MCM3716498.1"/>
    <property type="molecule type" value="Genomic_DNA"/>
</dbReference>
<feature type="domain" description="Major facilitator superfamily (MFS) profile" evidence="7">
    <location>
        <begin position="3"/>
        <end position="384"/>
    </location>
</feature>
<evidence type="ECO:0000313" key="8">
    <source>
        <dbReference type="EMBL" id="MCM3716498.1"/>
    </source>
</evidence>
<dbReference type="InterPro" id="IPR036259">
    <property type="entry name" value="MFS_trans_sf"/>
</dbReference>
<feature type="transmembrane region" description="Helical" evidence="6">
    <location>
        <begin position="157"/>
        <end position="177"/>
    </location>
</feature>
<sequence>MKQYYLFLLAVLFITTPVAAVRPMTSLFVEHLGANIFEIGIITACYSFAPLFLAIFSGRVIDRIGEKLPLIIGSIGMGLGMLGPFLFPSITIFYLSHLLLGGGQLIALVSVQNGIARGVPKEQRNKAIATLTLFTSLGLMLGPLIGGYSTEKLGFQFTYLLFATFSLCLFLTGLFVKKKTPSEEGKKKGKGQQEKVKIADLLFIPGLKQSIIISMLVLSALDIFNVYYPLYASSIGMSPSAIGLVLTTQALASVVTRLFLTTLIHRMGIIRLLTMFMAIGALAYGVLPAFESIAYILIVVTIIGTGLGMIQPLTIMLTYDFSPKDRTAEVLSIRLAGNRLAQVIIPLMFAAISNVTGLGVIFVMKAILLGGGALLGRGIQNKSEKQAS</sequence>
<feature type="transmembrane region" description="Helical" evidence="6">
    <location>
        <begin position="93"/>
        <end position="115"/>
    </location>
</feature>
<dbReference type="GO" id="GO:0005886">
    <property type="term" value="C:plasma membrane"/>
    <property type="evidence" value="ECO:0007669"/>
    <property type="project" value="UniProtKB-SubCell"/>
</dbReference>
<dbReference type="AlphaFoldDB" id="A0A9X2ISF5"/>
<keyword evidence="4 6" id="KW-1133">Transmembrane helix</keyword>
<evidence type="ECO:0000259" key="7">
    <source>
        <dbReference type="PROSITE" id="PS50850"/>
    </source>
</evidence>
<evidence type="ECO:0000256" key="6">
    <source>
        <dbReference type="SAM" id="Phobius"/>
    </source>
</evidence>
<feature type="transmembrane region" description="Helical" evidence="6">
    <location>
        <begin position="269"/>
        <end position="287"/>
    </location>
</feature>
<organism evidence="8 9">
    <name type="scientific">Halalkalibacter oceani</name>
    <dbReference type="NCBI Taxonomy" id="1653776"/>
    <lineage>
        <taxon>Bacteria</taxon>
        <taxon>Bacillati</taxon>
        <taxon>Bacillota</taxon>
        <taxon>Bacilli</taxon>
        <taxon>Bacillales</taxon>
        <taxon>Bacillaceae</taxon>
        <taxon>Halalkalibacter</taxon>
    </lineage>
</organism>
<dbReference type="Pfam" id="PF07690">
    <property type="entry name" value="MFS_1"/>
    <property type="match status" value="1"/>
</dbReference>
<evidence type="ECO:0000256" key="1">
    <source>
        <dbReference type="ARBA" id="ARBA00004651"/>
    </source>
</evidence>
<feature type="transmembrane region" description="Helical" evidence="6">
    <location>
        <begin position="198"/>
        <end position="221"/>
    </location>
</feature>
<evidence type="ECO:0000313" key="9">
    <source>
        <dbReference type="Proteomes" id="UP001139179"/>
    </source>
</evidence>
<evidence type="ECO:0000256" key="3">
    <source>
        <dbReference type="ARBA" id="ARBA00022692"/>
    </source>
</evidence>
<keyword evidence="9" id="KW-1185">Reference proteome</keyword>